<dbReference type="PANTHER" id="PTHR36174:SF1">
    <property type="entry name" value="LIPID II:GLYCINE GLYCYLTRANSFERASE"/>
    <property type="match status" value="1"/>
</dbReference>
<organism evidence="2 3">
    <name type="scientific">Candidatus Nitrobium versatile</name>
    <dbReference type="NCBI Taxonomy" id="2884831"/>
    <lineage>
        <taxon>Bacteria</taxon>
        <taxon>Pseudomonadati</taxon>
        <taxon>Nitrospirota</taxon>
        <taxon>Nitrospiria</taxon>
        <taxon>Nitrospirales</taxon>
        <taxon>Nitrospiraceae</taxon>
        <taxon>Candidatus Nitrobium</taxon>
    </lineage>
</organism>
<comment type="caution">
    <text evidence="2">The sequence shown here is derived from an EMBL/GenBank/DDBJ whole genome shotgun (WGS) entry which is preliminary data.</text>
</comment>
<reference evidence="2" key="1">
    <citation type="journal article" date="2021" name="bioRxiv">
        <title>Unraveling nitrogen, sulfur and carbon metabolic pathways and microbial community transcriptional responses to substrate deprivation and toxicity stresses in a bioreactor mimicking anoxic brackish coastal sediment conditions.</title>
        <authorList>
            <person name="Martins P.D."/>
            <person name="Echeveste M.J."/>
            <person name="Arshad A."/>
            <person name="Kurth J."/>
            <person name="Ouboter H."/>
            <person name="Jetten M.S.M."/>
            <person name="Welte C.U."/>
        </authorList>
    </citation>
    <scope>NUCLEOTIDE SEQUENCE</scope>
    <source>
        <strain evidence="2">MAG_39</strain>
    </source>
</reference>
<dbReference type="InterPro" id="IPR038740">
    <property type="entry name" value="BioF2-like_GNAT_dom"/>
</dbReference>
<sequence length="343" mass="39897">MTIKILKQEDAARWDRYVLESGASNYHRLGWRNVIERGFGHTSYYLYAEDRKGEIHGVLPLVHLKSLFFGSFLVSLPFFNYGGIHARDEQTRRLLLDGSIRIARNVHAEHIELRHVHTLEADVPAKTSKVSMLLDLPGDSDGLWKSFSPKLRSQIRRPLKEGMYARIGREEELNSFYTVFSFNMRDLGTPVYPKEFFRNILEEFPRETWICTVYTAGGQPAASGFLVGFRDTIEIPWASSLRLLNRFSPNMLLYWSALTFACEKKYRVFDFGRSTPGESTYKFKEQWSARPVQLYWHYWLGEKRSIPELSPKNPRFRTAISVWRRLPLGLTQLIGPLIVKNLP</sequence>
<dbReference type="InterPro" id="IPR050644">
    <property type="entry name" value="PG_Glycine_Bridge_Synth"/>
</dbReference>
<evidence type="ECO:0000313" key="2">
    <source>
        <dbReference type="EMBL" id="MBZ0155103.1"/>
    </source>
</evidence>
<dbReference type="EMBL" id="JAIOIV010000018">
    <property type="protein sequence ID" value="MBZ0155103.1"/>
    <property type="molecule type" value="Genomic_DNA"/>
</dbReference>
<dbReference type="InterPro" id="IPR017469">
    <property type="entry name" value="PEP-CTERM_FemAB-rel"/>
</dbReference>
<dbReference type="InterPro" id="IPR016181">
    <property type="entry name" value="Acyl_CoA_acyltransferase"/>
</dbReference>
<accession>A0A953M165</accession>
<protein>
    <submittedName>
        <fullName evidence="2">FemAB family PEP-CTERM system-associated protein</fullName>
    </submittedName>
</protein>
<proteinExistence type="predicted"/>
<evidence type="ECO:0000259" key="1">
    <source>
        <dbReference type="Pfam" id="PF13480"/>
    </source>
</evidence>
<dbReference type="Gene3D" id="3.40.630.30">
    <property type="match status" value="1"/>
</dbReference>
<name>A0A953M165_9BACT</name>
<dbReference type="AlphaFoldDB" id="A0A953M165"/>
<dbReference type="SUPFAM" id="SSF55729">
    <property type="entry name" value="Acyl-CoA N-acyltransferases (Nat)"/>
    <property type="match status" value="2"/>
</dbReference>
<dbReference type="PANTHER" id="PTHR36174">
    <property type="entry name" value="LIPID II:GLYCINE GLYCYLTRANSFERASE"/>
    <property type="match status" value="1"/>
</dbReference>
<dbReference type="Pfam" id="PF13480">
    <property type="entry name" value="Acetyltransf_6"/>
    <property type="match status" value="1"/>
</dbReference>
<dbReference type="Proteomes" id="UP000705867">
    <property type="component" value="Unassembled WGS sequence"/>
</dbReference>
<evidence type="ECO:0000313" key="3">
    <source>
        <dbReference type="Proteomes" id="UP000705867"/>
    </source>
</evidence>
<feature type="domain" description="BioF2-like acetyltransferase" evidence="1">
    <location>
        <begin position="150"/>
        <end position="282"/>
    </location>
</feature>
<gene>
    <name evidence="2" type="ORF">K8I29_02675</name>
</gene>
<reference evidence="2" key="2">
    <citation type="submission" date="2021-08" db="EMBL/GenBank/DDBJ databases">
        <authorList>
            <person name="Dalcin Martins P."/>
        </authorList>
    </citation>
    <scope>NUCLEOTIDE SEQUENCE</scope>
    <source>
        <strain evidence="2">MAG_39</strain>
    </source>
</reference>
<dbReference type="NCBIfam" id="TIGR03019">
    <property type="entry name" value="pepcterm_femAB"/>
    <property type="match status" value="1"/>
</dbReference>